<protein>
    <recommendedName>
        <fullName evidence="23">Pyruvate carboxylase</fullName>
        <ecNumber evidence="23">6.4.1.1</ecNumber>
    </recommendedName>
</protein>
<evidence type="ECO:0000256" key="17">
    <source>
        <dbReference type="ARBA" id="ARBA00023267"/>
    </source>
</evidence>
<evidence type="ECO:0000256" key="13">
    <source>
        <dbReference type="ARBA" id="ARBA00022990"/>
    </source>
</evidence>
<evidence type="ECO:0000259" key="31">
    <source>
        <dbReference type="PROSITE" id="PS50991"/>
    </source>
</evidence>
<evidence type="ECO:0000256" key="22">
    <source>
        <dbReference type="ARBA" id="ARBA00064607"/>
    </source>
</evidence>
<dbReference type="InterPro" id="IPR011764">
    <property type="entry name" value="Biotin_carboxylation_dom"/>
</dbReference>
<comment type="catalytic activity">
    <reaction evidence="20">
        <text>hydrogencarbonate + pyruvate + ATP = oxaloacetate + ADP + phosphate + H(+)</text>
        <dbReference type="Rhea" id="RHEA:20844"/>
        <dbReference type="ChEBI" id="CHEBI:15361"/>
        <dbReference type="ChEBI" id="CHEBI:15378"/>
        <dbReference type="ChEBI" id="CHEBI:16452"/>
        <dbReference type="ChEBI" id="CHEBI:17544"/>
        <dbReference type="ChEBI" id="CHEBI:30616"/>
        <dbReference type="ChEBI" id="CHEBI:43474"/>
        <dbReference type="ChEBI" id="CHEBI:456216"/>
        <dbReference type="EC" id="6.4.1.1"/>
    </reaction>
    <physiologicalReaction direction="left-to-right" evidence="20">
        <dbReference type="Rhea" id="RHEA:20845"/>
    </physiologicalReaction>
</comment>
<dbReference type="InterPro" id="IPR005481">
    <property type="entry name" value="BC-like_N"/>
</dbReference>
<dbReference type="GeneTree" id="ENSGT00900000141164"/>
<evidence type="ECO:0000256" key="8">
    <source>
        <dbReference type="ARBA" id="ARBA00022598"/>
    </source>
</evidence>
<feature type="domain" description="ATP-grasp" evidence="29">
    <location>
        <begin position="158"/>
        <end position="355"/>
    </location>
</feature>
<dbReference type="Gene3D" id="2.40.50.100">
    <property type="match status" value="1"/>
</dbReference>
<dbReference type="GO" id="GO:0046872">
    <property type="term" value="F:metal ion binding"/>
    <property type="evidence" value="ECO:0007669"/>
    <property type="project" value="UniProtKB-KW"/>
</dbReference>
<keyword evidence="10 23" id="KW-0547">Nucleotide-binding</keyword>
<dbReference type="Pfam" id="PF02785">
    <property type="entry name" value="Biotin_carb_C"/>
    <property type="match status" value="1"/>
</dbReference>
<evidence type="ECO:0000256" key="12">
    <source>
        <dbReference type="ARBA" id="ARBA00022946"/>
    </source>
</evidence>
<keyword evidence="6" id="KW-0444">Lipid biosynthesis</keyword>
<dbReference type="PROSITE" id="PS50968">
    <property type="entry name" value="BIOTINYL_LIPOYL"/>
    <property type="match status" value="1"/>
</dbReference>
<evidence type="ECO:0000256" key="3">
    <source>
        <dbReference type="ARBA" id="ARBA00004305"/>
    </source>
</evidence>
<feature type="domain" description="Lipoyl-binding" evidence="28">
    <location>
        <begin position="1117"/>
        <end position="1186"/>
    </location>
</feature>
<accession>A0A4W4E7M9</accession>
<dbReference type="GO" id="GO:0006629">
    <property type="term" value="P:lipid metabolic process"/>
    <property type="evidence" value="ECO:0007669"/>
    <property type="project" value="UniProtKB-KW"/>
</dbReference>
<evidence type="ECO:0000256" key="26">
    <source>
        <dbReference type="PIRSR" id="PIRSR001594-3"/>
    </source>
</evidence>
<dbReference type="InterPro" id="IPR005479">
    <property type="entry name" value="CPAse_ATP-bd"/>
</dbReference>
<dbReference type="Gene3D" id="3.20.20.70">
    <property type="entry name" value="Aldolase class I"/>
    <property type="match status" value="1"/>
</dbReference>
<dbReference type="Pfam" id="PF00364">
    <property type="entry name" value="Biotin_lipoyl"/>
    <property type="match status" value="1"/>
</dbReference>
<evidence type="ECO:0000256" key="4">
    <source>
        <dbReference type="ARBA" id="ARBA00004742"/>
    </source>
</evidence>
<dbReference type="Ensembl" id="ENSEEET00000006993.2">
    <property type="protein sequence ID" value="ENSEEEP00000006895.2"/>
    <property type="gene ID" value="ENSEEEG00000002240.2"/>
</dbReference>
<gene>
    <name evidence="32" type="primary">pcxa</name>
</gene>
<dbReference type="SUPFAM" id="SSF51569">
    <property type="entry name" value="Aldolase"/>
    <property type="match status" value="1"/>
</dbReference>
<evidence type="ECO:0000256" key="16">
    <source>
        <dbReference type="ARBA" id="ARBA00023211"/>
    </source>
</evidence>
<proteinExistence type="predicted"/>
<evidence type="ECO:0000256" key="6">
    <source>
        <dbReference type="ARBA" id="ARBA00022516"/>
    </source>
</evidence>
<keyword evidence="16" id="KW-0464">Manganese</keyword>
<dbReference type="InterPro" id="IPR011053">
    <property type="entry name" value="Single_hybrid_motif"/>
</dbReference>
<dbReference type="PANTHER" id="PTHR43778">
    <property type="entry name" value="PYRUVATE CARBOXYLASE"/>
    <property type="match status" value="1"/>
</dbReference>
<evidence type="ECO:0000256" key="25">
    <source>
        <dbReference type="PIRSR" id="PIRSR001594-2"/>
    </source>
</evidence>
<feature type="binding site" evidence="25">
    <location>
        <position position="646"/>
    </location>
    <ligand>
        <name>substrate</name>
    </ligand>
</feature>
<dbReference type="GO" id="GO:0046959">
    <property type="term" value="P:habituation"/>
    <property type="evidence" value="ECO:0007669"/>
    <property type="project" value="Ensembl"/>
</dbReference>
<feature type="modified residue" description="N6-carboxylysine" evidence="27">
    <location>
        <position position="749"/>
    </location>
</feature>
<feature type="binding site" description="via carbamate group" evidence="26">
    <location>
        <position position="749"/>
    </location>
    <ligand>
        <name>Mn(2+)</name>
        <dbReference type="ChEBI" id="CHEBI:29035"/>
    </ligand>
</feature>
<dbReference type="GO" id="GO:0009374">
    <property type="term" value="F:biotin binding"/>
    <property type="evidence" value="ECO:0007669"/>
    <property type="project" value="UniProtKB-ARBA"/>
</dbReference>
<keyword evidence="15" id="KW-0496">Mitochondrion</keyword>
<dbReference type="InterPro" id="IPR005930">
    <property type="entry name" value="Pyruv_COase"/>
</dbReference>
<dbReference type="GO" id="GO:0006094">
    <property type="term" value="P:gluconeogenesis"/>
    <property type="evidence" value="ECO:0007669"/>
    <property type="project" value="UniProtKB-UniPathway"/>
</dbReference>
<comment type="subcellular location">
    <subcellularLocation>
        <location evidence="3">Mitochondrion matrix</location>
    </subcellularLocation>
</comment>
<feature type="binding site" evidence="26">
    <location>
        <position position="779"/>
    </location>
    <ligand>
        <name>Mn(2+)</name>
        <dbReference type="ChEBI" id="CHEBI:29035"/>
    </ligand>
</feature>
<feature type="binding site" evidence="25">
    <location>
        <position position="273"/>
    </location>
    <ligand>
        <name>ATP</name>
        <dbReference type="ChEBI" id="CHEBI:30616"/>
    </ligand>
</feature>
<comment type="function">
    <text evidence="21">Pyruvate carboxylase catalyzes a 2-step reaction, involving the ATP-dependent carboxylation of the covalently attached biotin in the first step and the transfer of the carboxyl group to pyruvate in the second. Catalyzes in a tissue specific manner, the initial reactions of glucose (liver, kidney) and lipid (adipose tissue, liver, brain) synthesis from pyruvate.</text>
</comment>
<feature type="binding site" evidence="25">
    <location>
        <position position="916"/>
    </location>
    <ligand>
        <name>substrate</name>
    </ligand>
</feature>
<organism evidence="32 33">
    <name type="scientific">Electrophorus electricus</name>
    <name type="common">Electric eel</name>
    <name type="synonym">Gymnotus electricus</name>
    <dbReference type="NCBI Taxonomy" id="8005"/>
    <lineage>
        <taxon>Eukaryota</taxon>
        <taxon>Metazoa</taxon>
        <taxon>Chordata</taxon>
        <taxon>Craniata</taxon>
        <taxon>Vertebrata</taxon>
        <taxon>Euteleostomi</taxon>
        <taxon>Actinopterygii</taxon>
        <taxon>Neopterygii</taxon>
        <taxon>Teleostei</taxon>
        <taxon>Ostariophysi</taxon>
        <taxon>Gymnotiformes</taxon>
        <taxon>Gymnotoidei</taxon>
        <taxon>Gymnotidae</taxon>
        <taxon>Electrophorus</taxon>
    </lineage>
</organism>
<dbReference type="FunFam" id="3.30.470.20:FF:000012">
    <property type="entry name" value="Pyruvate carboxylase"/>
    <property type="match status" value="1"/>
</dbReference>
<evidence type="ECO:0000256" key="10">
    <source>
        <dbReference type="ARBA" id="ARBA00022741"/>
    </source>
</evidence>
<dbReference type="Proteomes" id="UP000314983">
    <property type="component" value="Chromosome 6"/>
</dbReference>
<evidence type="ECO:0000256" key="7">
    <source>
        <dbReference type="ARBA" id="ARBA00022553"/>
    </source>
</evidence>
<keyword evidence="33" id="KW-1185">Reference proteome</keyword>
<comment type="pathway">
    <text evidence="4">Carbohydrate biosynthesis; gluconeogenesis.</text>
</comment>
<evidence type="ECO:0000256" key="21">
    <source>
        <dbReference type="ARBA" id="ARBA00058780"/>
    </source>
</evidence>
<evidence type="ECO:0000259" key="29">
    <source>
        <dbReference type="PROSITE" id="PS50975"/>
    </source>
</evidence>
<dbReference type="PANTHER" id="PTHR43778:SF2">
    <property type="entry name" value="PYRUVATE CARBOXYLASE, MITOCHONDRIAL"/>
    <property type="match status" value="1"/>
</dbReference>
<keyword evidence="19" id="KW-0670">Pyruvate</keyword>
<name>A0A4W4E7M9_ELEEL</name>
<dbReference type="FunFam" id="2.40.50.100:FF:000003">
    <property type="entry name" value="Acetyl-CoA carboxylase biotin carboxyl carrier protein"/>
    <property type="match status" value="1"/>
</dbReference>
<dbReference type="PROSITE" id="PS50979">
    <property type="entry name" value="BC"/>
    <property type="match status" value="1"/>
</dbReference>
<feature type="active site" evidence="24">
    <location>
        <position position="330"/>
    </location>
</feature>
<evidence type="ECO:0000259" key="28">
    <source>
        <dbReference type="PROSITE" id="PS50968"/>
    </source>
</evidence>
<dbReference type="SUPFAM" id="SSF89000">
    <property type="entry name" value="post-HMGL domain-like"/>
    <property type="match status" value="1"/>
</dbReference>
<dbReference type="PROSITE" id="PS00188">
    <property type="entry name" value="BIOTIN"/>
    <property type="match status" value="1"/>
</dbReference>
<feature type="domain" description="Pyruvate carboxyltransferase" evidence="31">
    <location>
        <begin position="565"/>
        <end position="840"/>
    </location>
</feature>
<dbReference type="GO" id="GO:0004736">
    <property type="term" value="F:pyruvate carboxylase activity"/>
    <property type="evidence" value="ECO:0007669"/>
    <property type="project" value="UniProtKB-EC"/>
</dbReference>
<dbReference type="InterPro" id="IPR003379">
    <property type="entry name" value="Carboxylase_cons_dom"/>
</dbReference>
<evidence type="ECO:0000256" key="24">
    <source>
        <dbReference type="PIRSR" id="PIRSR001594-1"/>
    </source>
</evidence>
<dbReference type="InterPro" id="IPR013785">
    <property type="entry name" value="Aldolase_TIM"/>
</dbReference>
<evidence type="ECO:0000256" key="20">
    <source>
        <dbReference type="ARBA" id="ARBA00051300"/>
    </source>
</evidence>
<sequence length="1187" mass="130812">MLLNMRGRHVALSVLAVRRACHLSRSAHTSPQTLEYKPIKKVMVANRGEIAIRVFRACTELGIRTVAVYSEQDTGQMHRQKADEAYLIGKGLPPVAAYLHIPDIIKVAKENDVDAIHPGYGFLSERADFAQACTDAGVRFIGPAPEVVQKMGDKVEARAIAIRAGVPVVPGSDAPISSLQEVQEFCNTYGFPIIFKAAYGGGGRGMRVVREYEELEENYQRAYSEALAAFGNGALFVEKFIEKPRHIEVQILGDKYGNVIHLYERDCSIQRRHQKVVEIAPATQLDPHLRDRLTADSVNLAKQVGYENAGTVEFLVDKHGKHYFIEVNSRLQVEHTVTEEITDVDLVHAQLHVCEGRSLPELGLKQDKIRINGFAIQCRVTTEDPTRGFQPDTGRLEVFRSGEGMGIRLDSASAFQGAVISPHYDSLLVKVIASGKDLPTAAAKMSRALAEFRVRGVKTNIPFLQNVLSNDQFLYGTVDTQFIDENPDLFNMKPVQNRAQKLLHYLGHVLVNGPTTPIPVNAKPSPVDPVVPAVPLGDPPTGFREVLLRDGPEGFARAVRAHQGLLLMDTTFRDAHQSLLATRVRTHDLKKIAPFVAHNFSNLFSMENWGGATFDVAMRFLCECPWKRLQELRSLIPNVPFQMLLRGANAVGYTNYPDNAVYKSNKENILLQKPEKNGMDIFRVFDSLNYLPNMLLGMEAAGSAGGVVEAAISYTGDVSDPTRQKYTLDYYLKLAEELVKAGTHILCIKDMAGLLKPEASRLLVGALRDRFPDMPIHVHTHDTAGAGVAAMLACAEAGVDIVDVAVDPMAGMTSQPSMGALVACTKGTKYNTGISLEKVFDYSEYWEVTRGLYAPFDCTATMKSGNADIYENEIPGGQYTNLHFQAHSMGLGHKFKEVKKAYVEANKLLGDLIKVTPSSKIVGDLAQFMVQNSLTRAEVEERADELSFPLSVVEFLQGHIGIPHGGFPEPLRSKVLKTLPRVEGRPGASMPPMDFQALETQLRETHGDDITPEDVMSAAMYPKVFQEFKEFTTTFGPVDCLNTRLFLDGPKIAEEFEVELERGKTLHIKALALGDLSKAGQREVFFELNGQLRSVLVKDTVAMKEMHFHPKALKDVRGQVGAPMPGKVVEVKVKQGQTVEKGQPLCVLSAMKMETVVNSPLSGTVAKVYVNVDSSLEGDDLILEIAE</sequence>
<feature type="binding site" evidence="26">
    <location>
        <position position="574"/>
    </location>
    <ligand>
        <name>Mn(2+)</name>
        <dbReference type="ChEBI" id="CHEBI:29035"/>
    </ligand>
</feature>
<keyword evidence="5" id="KW-0312">Gluconeogenesis</keyword>
<dbReference type="NCBIfam" id="NF009554">
    <property type="entry name" value="PRK12999.1"/>
    <property type="match status" value="1"/>
</dbReference>
<keyword evidence="9 26" id="KW-0479">Metal-binding</keyword>
<comment type="cofactor">
    <cofactor evidence="1">
        <name>Mn(2+)</name>
        <dbReference type="ChEBI" id="CHEBI:29035"/>
    </cofactor>
</comment>
<dbReference type="Pfam" id="PF02786">
    <property type="entry name" value="CPSase_L_D2"/>
    <property type="match status" value="1"/>
</dbReference>
<dbReference type="Pfam" id="PF00289">
    <property type="entry name" value="Biotin_carb_N"/>
    <property type="match status" value="1"/>
</dbReference>
<dbReference type="InterPro" id="IPR000089">
    <property type="entry name" value="Biotin_lipoyl"/>
</dbReference>
<dbReference type="NCBIfam" id="NF006761">
    <property type="entry name" value="PRK09282.1"/>
    <property type="match status" value="1"/>
</dbReference>
<evidence type="ECO:0000256" key="14">
    <source>
        <dbReference type="ARBA" id="ARBA00023098"/>
    </source>
</evidence>
<evidence type="ECO:0000256" key="1">
    <source>
        <dbReference type="ARBA" id="ARBA00001936"/>
    </source>
</evidence>
<dbReference type="SUPFAM" id="SSF52440">
    <property type="entry name" value="PreATP-grasp domain"/>
    <property type="match status" value="1"/>
</dbReference>
<evidence type="ECO:0000256" key="15">
    <source>
        <dbReference type="ARBA" id="ARBA00023128"/>
    </source>
</evidence>
<dbReference type="PROSITE" id="PS50975">
    <property type="entry name" value="ATP_GRASP"/>
    <property type="match status" value="1"/>
</dbReference>
<dbReference type="Gene3D" id="3.10.600.10">
    <property type="entry name" value="pyruvate carboxylase f1077a mutant domain"/>
    <property type="match status" value="1"/>
</dbReference>
<dbReference type="FunFam" id="3.20.20.70:FF:000033">
    <property type="entry name" value="Pyruvate carboxylase"/>
    <property type="match status" value="1"/>
</dbReference>
<dbReference type="AlphaFoldDB" id="A0A4W4E7M9"/>
<reference evidence="33" key="2">
    <citation type="journal article" date="2017" name="Sci. Adv.">
        <title>A tail of two voltages: Proteomic comparison of the three electric organs of the electric eel.</title>
        <authorList>
            <person name="Traeger L.L."/>
            <person name="Sabat G."/>
            <person name="Barrett-Wilt G.A."/>
            <person name="Wells G.B."/>
            <person name="Sussman M.R."/>
        </authorList>
    </citation>
    <scope>NUCLEOTIDE SEQUENCE [LARGE SCALE GENOMIC DNA]</scope>
</reference>
<dbReference type="InterPro" id="IPR011761">
    <property type="entry name" value="ATP-grasp"/>
</dbReference>
<dbReference type="CDD" id="cd06850">
    <property type="entry name" value="biotinyl_domain"/>
    <property type="match status" value="1"/>
</dbReference>
<evidence type="ECO:0000256" key="5">
    <source>
        <dbReference type="ARBA" id="ARBA00022432"/>
    </source>
</evidence>
<dbReference type="SUPFAM" id="SSF56059">
    <property type="entry name" value="Glutathione synthetase ATP-binding domain-like"/>
    <property type="match status" value="1"/>
</dbReference>
<comment type="function">
    <text evidence="23">Catalyzes a 2-step reaction, involving the ATP-dependent carboxylation of the covalently attached biotin in the first step and the transfer of the carboxyl group to pyruvate in the second.</text>
</comment>
<keyword evidence="8 23" id="KW-0436">Ligase</keyword>
<dbReference type="PROSITE" id="PS50991">
    <property type="entry name" value="PYR_CT"/>
    <property type="match status" value="1"/>
</dbReference>
<keyword evidence="12" id="KW-0809">Transit peptide</keyword>
<feature type="binding site" evidence="26">
    <location>
        <position position="781"/>
    </location>
    <ligand>
        <name>Mn(2+)</name>
        <dbReference type="ChEBI" id="CHEBI:29035"/>
    </ligand>
</feature>
<dbReference type="InterPro" id="IPR001882">
    <property type="entry name" value="Biotin_BS"/>
</dbReference>
<dbReference type="SUPFAM" id="SSF51246">
    <property type="entry name" value="Rudiment single hybrid motif"/>
    <property type="match status" value="1"/>
</dbReference>
<dbReference type="GO" id="GO:0005759">
    <property type="term" value="C:mitochondrial matrix"/>
    <property type="evidence" value="ECO:0007669"/>
    <property type="project" value="UniProtKB-SubCell"/>
</dbReference>
<evidence type="ECO:0000313" key="32">
    <source>
        <dbReference type="Ensembl" id="ENSEEEP00000006895.2"/>
    </source>
</evidence>
<dbReference type="InterPro" id="IPR005482">
    <property type="entry name" value="Biotin_COase_C"/>
</dbReference>
<evidence type="ECO:0000256" key="9">
    <source>
        <dbReference type="ARBA" id="ARBA00022723"/>
    </source>
</evidence>
<comment type="cofactor">
    <cofactor evidence="2 23">
        <name>biotin</name>
        <dbReference type="ChEBI" id="CHEBI:57586"/>
    </cofactor>
</comment>
<dbReference type="InterPro" id="IPR000891">
    <property type="entry name" value="PYR_CT"/>
</dbReference>
<keyword evidence="17 23" id="KW-0092">Biotin</keyword>
<dbReference type="PIRSF" id="PIRSF001594">
    <property type="entry name" value="Pyruv_carbox"/>
    <property type="match status" value="1"/>
</dbReference>
<keyword evidence="13" id="KW-0007">Acetylation</keyword>
<comment type="subunit">
    <text evidence="22">Homotetramer. Interacts (via the biotin carboxylation domain) with SIRT4.</text>
</comment>
<evidence type="ECO:0000256" key="23">
    <source>
        <dbReference type="PIRNR" id="PIRNR001594"/>
    </source>
</evidence>
<reference evidence="32" key="3">
    <citation type="submission" date="2020-05" db="EMBL/GenBank/DDBJ databases">
        <title>Electrophorus electricus (electric eel) genome, fEleEle1, primary haplotype.</title>
        <authorList>
            <person name="Myers G."/>
            <person name="Meyer A."/>
            <person name="Fedrigo O."/>
            <person name="Formenti G."/>
            <person name="Rhie A."/>
            <person name="Tracey A."/>
            <person name="Sims Y."/>
            <person name="Jarvis E.D."/>
        </authorList>
    </citation>
    <scope>NUCLEOTIDE SEQUENCE [LARGE SCALE GENOMIC DNA]</scope>
</reference>
<dbReference type="Pfam" id="PF02436">
    <property type="entry name" value="PYC_OADA"/>
    <property type="match status" value="1"/>
</dbReference>
<keyword evidence="11 23" id="KW-0067">ATP-binding</keyword>
<dbReference type="UniPathway" id="UPA00138"/>
<dbReference type="EC" id="6.4.1.1" evidence="23"/>
<dbReference type="NCBIfam" id="TIGR01235">
    <property type="entry name" value="pyruv_carbox"/>
    <property type="match status" value="1"/>
</dbReference>
<reference evidence="32" key="5">
    <citation type="submission" date="2025-09" db="UniProtKB">
        <authorList>
            <consortium name="Ensembl"/>
        </authorList>
    </citation>
    <scope>IDENTIFICATION</scope>
</reference>
<evidence type="ECO:0000256" key="11">
    <source>
        <dbReference type="ARBA" id="ARBA00022840"/>
    </source>
</evidence>
<dbReference type="Pfam" id="PF00682">
    <property type="entry name" value="HMGL-like"/>
    <property type="match status" value="1"/>
</dbReference>
<dbReference type="InterPro" id="IPR011054">
    <property type="entry name" value="Rudment_hybrid_motif"/>
</dbReference>
<dbReference type="SUPFAM" id="SSF51230">
    <property type="entry name" value="Single hybrid motif"/>
    <property type="match status" value="1"/>
</dbReference>
<keyword evidence="18" id="KW-0511">Multifunctional enzyme</keyword>
<reference evidence="32" key="4">
    <citation type="submission" date="2025-08" db="UniProtKB">
        <authorList>
            <consortium name="Ensembl"/>
        </authorList>
    </citation>
    <scope>IDENTIFICATION</scope>
</reference>
<evidence type="ECO:0000256" key="19">
    <source>
        <dbReference type="ARBA" id="ARBA00023317"/>
    </source>
</evidence>
<feature type="modified residue" description="N6-biotinyllysine" evidence="27">
    <location>
        <position position="1152"/>
    </location>
</feature>
<evidence type="ECO:0000256" key="27">
    <source>
        <dbReference type="PIRSR" id="PIRSR001594-4"/>
    </source>
</evidence>
<feature type="domain" description="Biotin carboxylation" evidence="30">
    <location>
        <begin position="38"/>
        <end position="488"/>
    </location>
</feature>
<dbReference type="FunFam" id="3.40.50.20:FF:000010">
    <property type="entry name" value="Propionyl-CoA carboxylase subunit alpha"/>
    <property type="match status" value="1"/>
</dbReference>
<dbReference type="FunFam" id="1.10.10.60:FF:000512">
    <property type="entry name" value="Pyruvate carboxylase, mitochondrial"/>
    <property type="match status" value="1"/>
</dbReference>
<feature type="binding site" evidence="25">
    <location>
        <position position="154"/>
    </location>
    <ligand>
        <name>ATP</name>
        <dbReference type="ChEBI" id="CHEBI:30616"/>
    </ligand>
</feature>
<dbReference type="InterPro" id="IPR016185">
    <property type="entry name" value="PreATP-grasp_dom_sf"/>
</dbReference>
<dbReference type="SMART" id="SM00878">
    <property type="entry name" value="Biotin_carb_C"/>
    <property type="match status" value="1"/>
</dbReference>
<evidence type="ECO:0000313" key="33">
    <source>
        <dbReference type="Proteomes" id="UP000314983"/>
    </source>
</evidence>
<evidence type="ECO:0000256" key="18">
    <source>
        <dbReference type="ARBA" id="ARBA00023268"/>
    </source>
</evidence>
<evidence type="ECO:0000256" key="2">
    <source>
        <dbReference type="ARBA" id="ARBA00001953"/>
    </source>
</evidence>
<dbReference type="Gene3D" id="3.30.470.20">
    <property type="entry name" value="ATP-grasp fold, B domain"/>
    <property type="match status" value="1"/>
</dbReference>
<keyword evidence="14" id="KW-0443">Lipid metabolism</keyword>
<dbReference type="FunFam" id="3.10.600.10:FF:000001">
    <property type="entry name" value="Pyruvate carboxylase"/>
    <property type="match status" value="1"/>
</dbReference>
<reference evidence="33" key="1">
    <citation type="journal article" date="2014" name="Science">
        <title>Nonhuman genetics. Genomic basis for the convergent evolution of electric organs.</title>
        <authorList>
            <person name="Gallant J.R."/>
            <person name="Traeger L.L."/>
            <person name="Volkening J.D."/>
            <person name="Moffett H."/>
            <person name="Chen P.H."/>
            <person name="Novina C.D."/>
            <person name="Phillips G.N.Jr."/>
            <person name="Anand R."/>
            <person name="Wells G.B."/>
            <person name="Pinch M."/>
            <person name="Guth R."/>
            <person name="Unguez G.A."/>
            <person name="Albert J.S."/>
            <person name="Zakon H.H."/>
            <person name="Samanta M.P."/>
            <person name="Sussman M.R."/>
        </authorList>
    </citation>
    <scope>NUCLEOTIDE SEQUENCE [LARGE SCALE GENOMIC DNA]</scope>
</reference>
<keyword evidence="7" id="KW-0597">Phosphoprotein</keyword>
<feature type="binding site" evidence="25">
    <location>
        <position position="238"/>
    </location>
    <ligand>
        <name>ATP</name>
        <dbReference type="ChEBI" id="CHEBI:30616"/>
    </ligand>
</feature>
<dbReference type="CDD" id="cd07937">
    <property type="entry name" value="DRE_TIM_PC_TC_5S"/>
    <property type="match status" value="1"/>
</dbReference>
<dbReference type="GO" id="GO:0005524">
    <property type="term" value="F:ATP binding"/>
    <property type="evidence" value="ECO:0007669"/>
    <property type="project" value="UniProtKB-UniRule"/>
</dbReference>
<evidence type="ECO:0000259" key="30">
    <source>
        <dbReference type="PROSITE" id="PS50979"/>
    </source>
</evidence>
<dbReference type="FunFam" id="3.30.1490.20:FF:000018">
    <property type="entry name" value="Biotin carboxylase"/>
    <property type="match status" value="1"/>
</dbReference>
<dbReference type="InterPro" id="IPR055268">
    <property type="entry name" value="PCB-like"/>
</dbReference>